<dbReference type="EMBL" id="CALNXI010000619">
    <property type="protein sequence ID" value="CAH3030209.1"/>
    <property type="molecule type" value="Genomic_DNA"/>
</dbReference>
<proteinExistence type="predicted"/>
<evidence type="ECO:0000313" key="2">
    <source>
        <dbReference type="EMBL" id="CAH3030209.1"/>
    </source>
</evidence>
<reference evidence="2 3" key="1">
    <citation type="submission" date="2022-05" db="EMBL/GenBank/DDBJ databases">
        <authorList>
            <consortium name="Genoscope - CEA"/>
            <person name="William W."/>
        </authorList>
    </citation>
    <scope>NUCLEOTIDE SEQUENCE [LARGE SCALE GENOMIC DNA]</scope>
</reference>
<gene>
    <name evidence="2" type="ORF">PEVE_00037555</name>
</gene>
<accession>A0ABN8MKX3</accession>
<organism evidence="2 3">
    <name type="scientific">Porites evermanni</name>
    <dbReference type="NCBI Taxonomy" id="104178"/>
    <lineage>
        <taxon>Eukaryota</taxon>
        <taxon>Metazoa</taxon>
        <taxon>Cnidaria</taxon>
        <taxon>Anthozoa</taxon>
        <taxon>Hexacorallia</taxon>
        <taxon>Scleractinia</taxon>
        <taxon>Fungiina</taxon>
        <taxon>Poritidae</taxon>
        <taxon>Porites</taxon>
    </lineage>
</organism>
<feature type="region of interest" description="Disordered" evidence="1">
    <location>
        <begin position="1"/>
        <end position="21"/>
    </location>
</feature>
<protein>
    <submittedName>
        <fullName evidence="2">Uncharacterized protein</fullName>
    </submittedName>
</protein>
<evidence type="ECO:0000256" key="1">
    <source>
        <dbReference type="SAM" id="MobiDB-lite"/>
    </source>
</evidence>
<keyword evidence="3" id="KW-1185">Reference proteome</keyword>
<name>A0ABN8MKX3_9CNID</name>
<evidence type="ECO:0000313" key="3">
    <source>
        <dbReference type="Proteomes" id="UP001159427"/>
    </source>
</evidence>
<comment type="caution">
    <text evidence="2">The sequence shown here is derived from an EMBL/GenBank/DDBJ whole genome shotgun (WGS) entry which is preliminary data.</text>
</comment>
<sequence length="104" mass="10757">MSWFARDSSPQQATSIDTSANHCDYSGRRLCTAAEVCPSSPGGQSVAGVTGGSLTKALLVVGDTFVDAATCQRLSQISSYTVDGFLCCPTGDLPSPKDFVSDGE</sequence>
<feature type="compositionally biased region" description="Polar residues" evidence="1">
    <location>
        <begin position="8"/>
        <end position="21"/>
    </location>
</feature>
<dbReference type="Proteomes" id="UP001159427">
    <property type="component" value="Unassembled WGS sequence"/>
</dbReference>